<evidence type="ECO:0000313" key="2">
    <source>
        <dbReference type="Proteomes" id="UP000199623"/>
    </source>
</evidence>
<evidence type="ECO:0000313" key="1">
    <source>
        <dbReference type="EMBL" id="SDF68651.1"/>
    </source>
</evidence>
<dbReference type="OrthoDB" id="796761at2"/>
<dbReference type="AlphaFoldDB" id="A0A1G7N3Y6"/>
<organism evidence="1 2">
    <name type="scientific">Lentzea fradiae</name>
    <dbReference type="NCBI Taxonomy" id="200378"/>
    <lineage>
        <taxon>Bacteria</taxon>
        <taxon>Bacillati</taxon>
        <taxon>Actinomycetota</taxon>
        <taxon>Actinomycetes</taxon>
        <taxon>Pseudonocardiales</taxon>
        <taxon>Pseudonocardiaceae</taxon>
        <taxon>Lentzea</taxon>
    </lineage>
</organism>
<reference evidence="2" key="1">
    <citation type="submission" date="2016-10" db="EMBL/GenBank/DDBJ databases">
        <authorList>
            <person name="Varghese N."/>
            <person name="Submissions S."/>
        </authorList>
    </citation>
    <scope>NUCLEOTIDE SEQUENCE [LARGE SCALE GENOMIC DNA]</scope>
    <source>
        <strain evidence="2">CGMCC 4.3506</strain>
    </source>
</reference>
<dbReference type="InterPro" id="IPR026337">
    <property type="entry name" value="AKG_HExxH"/>
</dbReference>
<dbReference type="NCBIfam" id="TIGR04267">
    <property type="entry name" value="mod_HExxH"/>
    <property type="match status" value="1"/>
</dbReference>
<sequence length="605" mass="66619">MSAGAVFHHMPWHDFDALARLQGDAPMVRGLRRAECSRRKLLLHSLVEGSAKTPELYGPLPPVDVVLELLARVEYMCPEAFEELLIHPYTGSWAGYTTRLLRDGIDGACPLWMHLGHLHAITAASAIRAGLDFEIEVPLWDGNASLPSLGLVRLPFSTPHSVATVRGGRGSYVVANELAEVSLPHRIDADAPGWQHVRERRCRSGPKTFAVRLDDIDPYRGLYEPLPPERLDAGEFGKWGRLLDEAWRFLTSVMPEFAEVLATGLTSLVPRPRVPFQNPSASTGEAFGSAVVGRPTDGADLAATMVHEFQHIVLGGVLHLTKLYESDPRERIYAPWRDDPRPLSGVLQGVYAFFGVTAFWRELARAGTNPVDRRAWFEFAFWRGQVWRTLLVLRDDATLTGAGRRFLAGIEEVLGPWQQEPVPEDVERLAAATAADHRAGWRLRHLRPDPAAVSGLARAWREGRAMPPVELIQAGVTPTPVPDGSWPRSRAALVRLSLTEDGRAELPAVWRAVPDATRADFSYASGRFADAVRSYRAELRATPDRPASLTGLGLALGEAGSRPASRALLHRPELVRAVHRELRRAAAVPPTPEEVASWIGQLVSG</sequence>
<dbReference type="Proteomes" id="UP000199623">
    <property type="component" value="Unassembled WGS sequence"/>
</dbReference>
<dbReference type="EMBL" id="FNCC01000002">
    <property type="protein sequence ID" value="SDF68651.1"/>
    <property type="molecule type" value="Genomic_DNA"/>
</dbReference>
<dbReference type="STRING" id="200378.SAMN05216553_102658"/>
<name>A0A1G7N3Y6_9PSEU</name>
<keyword evidence="2" id="KW-1185">Reference proteome</keyword>
<accession>A0A1G7N3Y6</accession>
<proteinExistence type="predicted"/>
<protein>
    <submittedName>
        <fullName evidence="1">HEXXH motif-containing protein</fullName>
    </submittedName>
</protein>
<dbReference type="RefSeq" id="WP_090046753.1">
    <property type="nucleotide sequence ID" value="NZ_FNCC01000002.1"/>
</dbReference>
<gene>
    <name evidence="1" type="ORF">SAMN05216553_102658</name>
</gene>